<proteinExistence type="predicted"/>
<evidence type="ECO:0000256" key="1">
    <source>
        <dbReference type="ARBA" id="ARBA00004141"/>
    </source>
</evidence>
<dbReference type="OrthoDB" id="8702870at2"/>
<evidence type="ECO:0000313" key="8">
    <source>
        <dbReference type="Proteomes" id="UP000092713"/>
    </source>
</evidence>
<name>A0A1A7C3M4_9BURK</name>
<dbReference type="PATRIC" id="fig|1747903.4.peg.2909"/>
<dbReference type="RefSeq" id="WP_065308086.1">
    <property type="nucleotide sequence ID" value="NZ_LOCQ01000054.1"/>
</dbReference>
<dbReference type="EMBL" id="LOCQ01000054">
    <property type="protein sequence ID" value="OBV39325.1"/>
    <property type="molecule type" value="Genomic_DNA"/>
</dbReference>
<evidence type="ECO:0000313" key="7">
    <source>
        <dbReference type="EMBL" id="OBV39325.1"/>
    </source>
</evidence>
<feature type="transmembrane region" description="Helical" evidence="5">
    <location>
        <begin position="41"/>
        <end position="59"/>
    </location>
</feature>
<evidence type="ECO:0000256" key="2">
    <source>
        <dbReference type="ARBA" id="ARBA00022692"/>
    </source>
</evidence>
<dbReference type="Proteomes" id="UP000092713">
    <property type="component" value="Unassembled WGS sequence"/>
</dbReference>
<keyword evidence="2 5" id="KW-0812">Transmembrane</keyword>
<evidence type="ECO:0000256" key="5">
    <source>
        <dbReference type="SAM" id="Phobius"/>
    </source>
</evidence>
<feature type="transmembrane region" description="Helical" evidence="5">
    <location>
        <begin position="109"/>
        <end position="134"/>
    </location>
</feature>
<dbReference type="STRING" id="1747903.ASR47_1009140"/>
<sequence>MTTTTILQHSHKNKAVTSLLAFLLGMLGAHRFYLHGAADRWGWMHAATLPASLALRQLFPDADWFYQLLPLTVSALVGFLEALVLGLMPDEKWDGRYNAGSGRTSDTGWPLAVVLVATLMLGAGTLIATMARLFDLLYTGGAYG</sequence>
<comment type="subcellular location">
    <subcellularLocation>
        <location evidence="1">Membrane</location>
        <topology evidence="1">Multi-pass membrane protein</topology>
    </subcellularLocation>
</comment>
<comment type="caution">
    <text evidence="7">The sequence shown here is derived from an EMBL/GenBank/DDBJ whole genome shotgun (WGS) entry which is preliminary data.</text>
</comment>
<feature type="transmembrane region" description="Helical" evidence="5">
    <location>
        <begin position="65"/>
        <end position="88"/>
    </location>
</feature>
<evidence type="ECO:0000259" key="6">
    <source>
        <dbReference type="Pfam" id="PF05154"/>
    </source>
</evidence>
<feature type="domain" description="TM2" evidence="6">
    <location>
        <begin position="11"/>
        <end position="35"/>
    </location>
</feature>
<evidence type="ECO:0000256" key="4">
    <source>
        <dbReference type="ARBA" id="ARBA00023136"/>
    </source>
</evidence>
<dbReference type="Pfam" id="PF05154">
    <property type="entry name" value="TM2"/>
    <property type="match status" value="1"/>
</dbReference>
<feature type="transmembrane region" description="Helical" evidence="5">
    <location>
        <begin position="15"/>
        <end position="34"/>
    </location>
</feature>
<protein>
    <submittedName>
        <fullName evidence="7">TM2 domain-containing protein</fullName>
    </submittedName>
</protein>
<dbReference type="InterPro" id="IPR007829">
    <property type="entry name" value="TM2"/>
</dbReference>
<dbReference type="AlphaFoldDB" id="A0A1A7C3M4"/>
<keyword evidence="8" id="KW-1185">Reference proteome</keyword>
<accession>A0A1A7C3M4</accession>
<evidence type="ECO:0000256" key="3">
    <source>
        <dbReference type="ARBA" id="ARBA00022989"/>
    </source>
</evidence>
<gene>
    <name evidence="7" type="ORF">ASR47_1009140</name>
</gene>
<dbReference type="GO" id="GO:0016020">
    <property type="term" value="C:membrane"/>
    <property type="evidence" value="ECO:0007669"/>
    <property type="project" value="UniProtKB-SubCell"/>
</dbReference>
<keyword evidence="3 5" id="KW-1133">Transmembrane helix</keyword>
<reference evidence="7 8" key="1">
    <citation type="submission" date="2016-04" db="EMBL/GenBank/DDBJ databases">
        <title>Draft genome sequence of Janthinobacterium psychrotolerans sp. nov., isolated from freshwater sediments in Denmark.</title>
        <authorList>
            <person name="Gong X."/>
            <person name="Skrivergaard S."/>
            <person name="Korsgaard B.S."/>
            <person name="Schreiber L."/>
            <person name="Marshall I.P."/>
            <person name="Finster K."/>
            <person name="Schramm A."/>
        </authorList>
    </citation>
    <scope>NUCLEOTIDE SEQUENCE [LARGE SCALE GENOMIC DNA]</scope>
    <source>
        <strain evidence="7 8">S3-2</strain>
    </source>
</reference>
<organism evidence="7 8">
    <name type="scientific">Janthinobacterium psychrotolerans</name>
    <dbReference type="NCBI Taxonomy" id="1747903"/>
    <lineage>
        <taxon>Bacteria</taxon>
        <taxon>Pseudomonadati</taxon>
        <taxon>Pseudomonadota</taxon>
        <taxon>Betaproteobacteria</taxon>
        <taxon>Burkholderiales</taxon>
        <taxon>Oxalobacteraceae</taxon>
        <taxon>Janthinobacterium</taxon>
    </lineage>
</organism>
<keyword evidence="4 5" id="KW-0472">Membrane</keyword>